<sequence length="111" mass="11780">MNTKLLIIFVLLSVVIGSIARQCYKCTACPRPFKGNEGGVGKVDVGDNDYCQKTIASGIESRDSGGNDCTPIDKSKYCCKGDLCNGATTVTATMKLLVAAASLLFVAQFFQ</sequence>
<dbReference type="Proteomes" id="UP000663870">
    <property type="component" value="Unassembled WGS sequence"/>
</dbReference>
<evidence type="ECO:0000313" key="7">
    <source>
        <dbReference type="Proteomes" id="UP000663870"/>
    </source>
</evidence>
<accession>A0A814S8H7</accession>
<feature type="signal peptide" evidence="1">
    <location>
        <begin position="1"/>
        <end position="20"/>
    </location>
</feature>
<evidence type="ECO:0000313" key="6">
    <source>
        <dbReference type="Proteomes" id="UP000663854"/>
    </source>
</evidence>
<dbReference type="EMBL" id="CAJNOH010000895">
    <property type="protein sequence ID" value="CAF1144070.1"/>
    <property type="molecule type" value="Genomic_DNA"/>
</dbReference>
<dbReference type="EMBL" id="CAJNOO010001987">
    <property type="protein sequence ID" value="CAF1223375.1"/>
    <property type="molecule type" value="Genomic_DNA"/>
</dbReference>
<keyword evidence="7" id="KW-1185">Reference proteome</keyword>
<dbReference type="AlphaFoldDB" id="A0A814S8H7"/>
<comment type="caution">
    <text evidence="2">The sequence shown here is derived from an EMBL/GenBank/DDBJ whole genome shotgun (WGS) entry which is preliminary data.</text>
</comment>
<dbReference type="Proteomes" id="UP000663882">
    <property type="component" value="Unassembled WGS sequence"/>
</dbReference>
<reference evidence="2" key="1">
    <citation type="submission" date="2021-02" db="EMBL/GenBank/DDBJ databases">
        <authorList>
            <person name="Nowell W R."/>
        </authorList>
    </citation>
    <scope>NUCLEOTIDE SEQUENCE</scope>
</reference>
<evidence type="ECO:0000313" key="4">
    <source>
        <dbReference type="EMBL" id="CAF1410999.1"/>
    </source>
</evidence>
<protein>
    <submittedName>
        <fullName evidence="2">Uncharacterized protein</fullName>
    </submittedName>
</protein>
<dbReference type="Proteomes" id="UP000663854">
    <property type="component" value="Unassembled WGS sequence"/>
</dbReference>
<evidence type="ECO:0000313" key="5">
    <source>
        <dbReference type="EMBL" id="CAF1458738.1"/>
    </source>
</evidence>
<evidence type="ECO:0000313" key="2">
    <source>
        <dbReference type="EMBL" id="CAF1144070.1"/>
    </source>
</evidence>
<gene>
    <name evidence="4" type="ORF">JXQ802_LOCUS35278</name>
    <name evidence="5" type="ORF">JXQ802_LOCUS38040</name>
    <name evidence="2" type="ORF">PYM288_LOCUS21866</name>
    <name evidence="3" type="ORF">RFH988_LOCUS25770</name>
</gene>
<proteinExistence type="predicted"/>
<evidence type="ECO:0000256" key="1">
    <source>
        <dbReference type="SAM" id="SignalP"/>
    </source>
</evidence>
<organism evidence="2 6">
    <name type="scientific">Rotaria sordida</name>
    <dbReference type="NCBI Taxonomy" id="392033"/>
    <lineage>
        <taxon>Eukaryota</taxon>
        <taxon>Metazoa</taxon>
        <taxon>Spiralia</taxon>
        <taxon>Gnathifera</taxon>
        <taxon>Rotifera</taxon>
        <taxon>Eurotatoria</taxon>
        <taxon>Bdelloidea</taxon>
        <taxon>Philodinida</taxon>
        <taxon>Philodinidae</taxon>
        <taxon>Rotaria</taxon>
    </lineage>
</organism>
<name>A0A814S8H7_9BILA</name>
<keyword evidence="1" id="KW-0732">Signal</keyword>
<dbReference type="OrthoDB" id="10516959at2759"/>
<feature type="chain" id="PRO_5035602322" evidence="1">
    <location>
        <begin position="21"/>
        <end position="111"/>
    </location>
</feature>
<dbReference type="EMBL" id="CAJNOL010001730">
    <property type="protein sequence ID" value="CAF1410999.1"/>
    <property type="molecule type" value="Genomic_DNA"/>
</dbReference>
<evidence type="ECO:0000313" key="3">
    <source>
        <dbReference type="EMBL" id="CAF1223375.1"/>
    </source>
</evidence>
<dbReference type="EMBL" id="CAJNOL010002079">
    <property type="protein sequence ID" value="CAF1458738.1"/>
    <property type="molecule type" value="Genomic_DNA"/>
</dbReference>